<keyword evidence="1" id="KW-0732">Signal</keyword>
<dbReference type="InterPro" id="IPR012349">
    <property type="entry name" value="Split_barrel_FMN-bd"/>
</dbReference>
<comment type="caution">
    <text evidence="3">The sequence shown here is derived from an EMBL/GenBank/DDBJ whole genome shotgun (WGS) entry which is preliminary data.</text>
</comment>
<dbReference type="SUPFAM" id="SSF50475">
    <property type="entry name" value="FMN-binding split barrel"/>
    <property type="match status" value="1"/>
</dbReference>
<dbReference type="Pfam" id="PF13883">
    <property type="entry name" value="CREG_beta-barrel"/>
    <property type="match status" value="1"/>
</dbReference>
<reference evidence="3" key="1">
    <citation type="submission" date="2021-03" db="EMBL/GenBank/DDBJ databases">
        <authorList>
            <person name="Tagirdzhanova G."/>
        </authorList>
    </citation>
    <scope>NUCLEOTIDE SEQUENCE</scope>
</reference>
<sequence>MHIPFLALMLSLIGAAAGSSLNASILFSNTEAQTSKIPSIYESTLQARRILHLSKIATIASVFPSLASQEDRPKDVAGAPIGQMEYFASCGPQIYNPTLIGVTITTTMKNAAAGSNVSLSLRYHVPSDAPPMDDPWAYLPANLPRIALIGYIERLDDEVVEKHGIRDCFVETHPEATIWEPGTDIHESWWGRMVVNEVYFFGGFGDRARITWLPIEIWRNVTQSEVESYRMIGENGYKSNQLEMVAIPSRLDL</sequence>
<protein>
    <recommendedName>
        <fullName evidence="2">CREG-like beta-barrel domain-containing protein</fullName>
    </recommendedName>
</protein>
<feature type="domain" description="CREG-like beta-barrel" evidence="2">
    <location>
        <begin position="42"/>
        <end position="211"/>
    </location>
</feature>
<accession>A0A8H3EL08</accession>
<feature type="signal peptide" evidence="1">
    <location>
        <begin position="1"/>
        <end position="18"/>
    </location>
</feature>
<dbReference type="Gene3D" id="2.30.110.10">
    <property type="entry name" value="Electron Transport, Fmn-binding Protein, Chain A"/>
    <property type="match status" value="1"/>
</dbReference>
<evidence type="ECO:0000313" key="3">
    <source>
        <dbReference type="EMBL" id="CAF9906433.1"/>
    </source>
</evidence>
<proteinExistence type="predicted"/>
<evidence type="ECO:0000256" key="1">
    <source>
        <dbReference type="SAM" id="SignalP"/>
    </source>
</evidence>
<name>A0A8H3EL08_9LECA</name>
<dbReference type="OrthoDB" id="2138282at2759"/>
<dbReference type="AlphaFoldDB" id="A0A8H3EL08"/>
<keyword evidence="4" id="KW-1185">Reference proteome</keyword>
<dbReference type="PANTHER" id="PTHR37273">
    <property type="entry name" value="CHROMOSOME 8, WHOLE GENOME SHOTGUN SEQUENCE"/>
    <property type="match status" value="1"/>
</dbReference>
<feature type="chain" id="PRO_5034686043" description="CREG-like beta-barrel domain-containing protein" evidence="1">
    <location>
        <begin position="19"/>
        <end position="253"/>
    </location>
</feature>
<gene>
    <name evidence="3" type="ORF">GOMPHAMPRED_004704</name>
</gene>
<evidence type="ECO:0000313" key="4">
    <source>
        <dbReference type="Proteomes" id="UP000664169"/>
    </source>
</evidence>
<dbReference type="EMBL" id="CAJPDQ010000003">
    <property type="protein sequence ID" value="CAF9906433.1"/>
    <property type="molecule type" value="Genomic_DNA"/>
</dbReference>
<evidence type="ECO:0000259" key="2">
    <source>
        <dbReference type="Pfam" id="PF13883"/>
    </source>
</evidence>
<organism evidence="3 4">
    <name type="scientific">Gomphillus americanus</name>
    <dbReference type="NCBI Taxonomy" id="1940652"/>
    <lineage>
        <taxon>Eukaryota</taxon>
        <taxon>Fungi</taxon>
        <taxon>Dikarya</taxon>
        <taxon>Ascomycota</taxon>
        <taxon>Pezizomycotina</taxon>
        <taxon>Lecanoromycetes</taxon>
        <taxon>OSLEUM clade</taxon>
        <taxon>Ostropomycetidae</taxon>
        <taxon>Ostropales</taxon>
        <taxon>Graphidaceae</taxon>
        <taxon>Gomphilloideae</taxon>
        <taxon>Gomphillus</taxon>
    </lineage>
</organism>
<dbReference type="PANTHER" id="PTHR37273:SF1">
    <property type="entry name" value="ADL397C-AP"/>
    <property type="match status" value="1"/>
</dbReference>
<dbReference type="Proteomes" id="UP000664169">
    <property type="component" value="Unassembled WGS sequence"/>
</dbReference>
<dbReference type="InterPro" id="IPR055343">
    <property type="entry name" value="CREG_beta-barrel"/>
</dbReference>